<keyword evidence="1" id="KW-0812">Transmembrane</keyword>
<dbReference type="HOGENOM" id="CLU_2969462_0_0_9"/>
<dbReference type="AlphaFoldDB" id="Q72Z69"/>
<proteinExistence type="predicted"/>
<reference evidence="2 3" key="1">
    <citation type="journal article" date="2004" name="Nucleic Acids Res.">
        <title>The genome sequence of Bacillus cereus ATCC 10987 reveals metabolic adaptations and a large plasmid related to Bacillus anthracis pXO1.</title>
        <authorList>
            <person name="Rasko D.A."/>
            <person name="Ravel J."/>
            <person name="Okstad O.A."/>
            <person name="Helgason E."/>
            <person name="Cer R.Z."/>
            <person name="Jiang L."/>
            <person name="Shores K.A."/>
            <person name="Fouts D.E."/>
            <person name="Tourasse N.J."/>
            <person name="Angiuoli S.V."/>
            <person name="Kolonay J."/>
            <person name="Nelson W.C."/>
            <person name="Kolsto A.-B."/>
            <person name="Fraser C.M."/>
            <person name="Read T.D."/>
        </authorList>
    </citation>
    <scope>NUCLEOTIDE SEQUENCE [LARGE SCALE GENOMIC DNA]</scope>
    <source>
        <strain evidence="3">ATCC 10987 / NRS 248</strain>
    </source>
</reference>
<dbReference type="KEGG" id="bca:BCE_4800"/>
<evidence type="ECO:0000313" key="2">
    <source>
        <dbReference type="EMBL" id="AAS43701.1"/>
    </source>
</evidence>
<organism evidence="2 3">
    <name type="scientific">Bacillus cereus (strain ATCC 10987 / NRS 248)</name>
    <dbReference type="NCBI Taxonomy" id="222523"/>
    <lineage>
        <taxon>Bacteria</taxon>
        <taxon>Bacillati</taxon>
        <taxon>Bacillota</taxon>
        <taxon>Bacilli</taxon>
        <taxon>Bacillales</taxon>
        <taxon>Bacillaceae</taxon>
        <taxon>Bacillus</taxon>
        <taxon>Bacillus cereus group</taxon>
    </lineage>
</organism>
<accession>Q72Z69</accession>
<evidence type="ECO:0000256" key="1">
    <source>
        <dbReference type="SAM" id="Phobius"/>
    </source>
</evidence>
<dbReference type="Proteomes" id="UP000002527">
    <property type="component" value="Chromosome"/>
</dbReference>
<name>Q72Z69_BACC1</name>
<keyword evidence="1" id="KW-0472">Membrane</keyword>
<gene>
    <name evidence="2" type="ordered locus">BCE_4800</name>
</gene>
<dbReference type="EMBL" id="AE017194">
    <property type="protein sequence ID" value="AAS43701.1"/>
    <property type="molecule type" value="Genomic_DNA"/>
</dbReference>
<sequence length="58" mass="6497">MSGTSFVTTVPDAITVLSPVVPNSFLRFHYVILILLLMFHLTFLVNTQACSLFNFYVG</sequence>
<keyword evidence="1" id="KW-1133">Transmembrane helix</keyword>
<evidence type="ECO:0000313" key="3">
    <source>
        <dbReference type="Proteomes" id="UP000002527"/>
    </source>
</evidence>
<protein>
    <submittedName>
        <fullName evidence="2">Uncharacterized protein</fullName>
    </submittedName>
</protein>
<feature type="transmembrane region" description="Helical" evidence="1">
    <location>
        <begin position="28"/>
        <end position="57"/>
    </location>
</feature>